<dbReference type="Proteomes" id="UP001060085">
    <property type="component" value="Linkage Group LG08"/>
</dbReference>
<keyword evidence="2" id="KW-1185">Reference proteome</keyword>
<name>A0ACB9ZSU2_CATRO</name>
<accession>A0ACB9ZSU2</accession>
<organism evidence="1 2">
    <name type="scientific">Catharanthus roseus</name>
    <name type="common">Madagascar periwinkle</name>
    <name type="synonym">Vinca rosea</name>
    <dbReference type="NCBI Taxonomy" id="4058"/>
    <lineage>
        <taxon>Eukaryota</taxon>
        <taxon>Viridiplantae</taxon>
        <taxon>Streptophyta</taxon>
        <taxon>Embryophyta</taxon>
        <taxon>Tracheophyta</taxon>
        <taxon>Spermatophyta</taxon>
        <taxon>Magnoliopsida</taxon>
        <taxon>eudicotyledons</taxon>
        <taxon>Gunneridae</taxon>
        <taxon>Pentapetalae</taxon>
        <taxon>asterids</taxon>
        <taxon>lamiids</taxon>
        <taxon>Gentianales</taxon>
        <taxon>Apocynaceae</taxon>
        <taxon>Rauvolfioideae</taxon>
        <taxon>Vinceae</taxon>
        <taxon>Catharanthinae</taxon>
        <taxon>Catharanthus</taxon>
    </lineage>
</organism>
<comment type="caution">
    <text evidence="1">The sequence shown here is derived from an EMBL/GenBank/DDBJ whole genome shotgun (WGS) entry which is preliminary data.</text>
</comment>
<reference evidence="2" key="1">
    <citation type="journal article" date="2023" name="Nat. Plants">
        <title>Single-cell RNA sequencing provides a high-resolution roadmap for understanding the multicellular compartmentation of specialized metabolism.</title>
        <authorList>
            <person name="Sun S."/>
            <person name="Shen X."/>
            <person name="Li Y."/>
            <person name="Li Y."/>
            <person name="Wang S."/>
            <person name="Li R."/>
            <person name="Zhang H."/>
            <person name="Shen G."/>
            <person name="Guo B."/>
            <person name="Wei J."/>
            <person name="Xu J."/>
            <person name="St-Pierre B."/>
            <person name="Chen S."/>
            <person name="Sun C."/>
        </authorList>
    </citation>
    <scope>NUCLEOTIDE SEQUENCE [LARGE SCALE GENOMIC DNA]</scope>
</reference>
<protein>
    <submittedName>
        <fullName evidence="1">Uncharacterized protein</fullName>
    </submittedName>
</protein>
<evidence type="ECO:0000313" key="1">
    <source>
        <dbReference type="EMBL" id="KAI5650503.1"/>
    </source>
</evidence>
<proteinExistence type="predicted"/>
<evidence type="ECO:0000313" key="2">
    <source>
        <dbReference type="Proteomes" id="UP001060085"/>
    </source>
</evidence>
<dbReference type="EMBL" id="CM044708">
    <property type="protein sequence ID" value="KAI5650503.1"/>
    <property type="molecule type" value="Genomic_DNA"/>
</dbReference>
<gene>
    <name evidence="1" type="ORF">M9H77_36508</name>
</gene>
<sequence>MESQINLLVKLIAEGPLGSLPRNMERIIREYSEAVTSQSVEEQVNTFSIHGVDKEETTAQTLKESTFSKEEEAQQEIMEKRYDSLPIIDEPSQCVPENMSEVEEGDPEKENNEVVNFLTQETNQFLVYDSLCIQVPWTQSKENNKKRRNLIEFRGKFESR</sequence>